<dbReference type="PRINTS" id="PR00783">
    <property type="entry name" value="MINTRINSICP"/>
</dbReference>
<feature type="transmembrane region" description="Helical" evidence="10">
    <location>
        <begin position="152"/>
        <end position="171"/>
    </location>
</feature>
<dbReference type="InterPro" id="IPR000425">
    <property type="entry name" value="MIP"/>
</dbReference>
<comment type="similarity">
    <text evidence="2 8">Belongs to the MIP/aquaporin (TC 1.A.8) family.</text>
</comment>
<gene>
    <name evidence="11" type="ORF">EUA98_04525</name>
</gene>
<proteinExistence type="inferred from homology"/>
<dbReference type="AlphaFoldDB" id="A0A4Q5N276"/>
<name>A0A4Q5N276_9MICO</name>
<reference evidence="11 12" key="1">
    <citation type="submission" date="2019-01" db="EMBL/GenBank/DDBJ databases">
        <title>Novel species of Cellulomonas.</title>
        <authorList>
            <person name="Liu Q."/>
            <person name="Xin Y.-H."/>
        </authorList>
    </citation>
    <scope>NUCLEOTIDE SEQUENCE [LARGE SCALE GENOMIC DNA]</scope>
    <source>
        <strain evidence="11 12">HLT2-17</strain>
    </source>
</reference>
<dbReference type="InterPro" id="IPR022357">
    <property type="entry name" value="MIP_CS"/>
</dbReference>
<feature type="transmembrane region" description="Helical" evidence="10">
    <location>
        <begin position="102"/>
        <end position="122"/>
    </location>
</feature>
<sequence>MLGGAQQTPRCVCHAPPGSKEPPRLECNRRRTSMSQDTPDLTPTTNAIPATAAPVPDEVALDLVVVPVRPSLLVRLGTEALGSFLLVLAAIGILLYTPLTGASALGTALGLGLAVVGGTIAFGHVSGGHFNPAITFGAAIAGRSPWREVLPYWLAQVVGGALAAAALFLTIPSALPTLVSQGAETTTRAFFGATANGFGAHSPLATLTTGEASFELLPALLIEILGTALLVGVVLGATNRVAKRLAPFAIGLTYAALVLIASPITNGGLNPARSTAAALFSESSALGQLWLFWVAPLVGAALAGLAYRAFATSGLGTTEFGTTVVEDDEFDDDLLEEDEIIVTDERG</sequence>
<protein>
    <submittedName>
        <fullName evidence="11">MIP family channel protein</fullName>
    </submittedName>
</protein>
<dbReference type="PANTHER" id="PTHR19139">
    <property type="entry name" value="AQUAPORIN TRANSPORTER"/>
    <property type="match status" value="1"/>
</dbReference>
<accession>A0A4Q5N276</accession>
<dbReference type="InterPro" id="IPR034294">
    <property type="entry name" value="Aquaporin_transptr"/>
</dbReference>
<dbReference type="EMBL" id="SDWW01000007">
    <property type="protein sequence ID" value="RYV52239.1"/>
    <property type="molecule type" value="Genomic_DNA"/>
</dbReference>
<feature type="transmembrane region" description="Helical" evidence="10">
    <location>
        <begin position="216"/>
        <end position="238"/>
    </location>
</feature>
<evidence type="ECO:0000256" key="3">
    <source>
        <dbReference type="ARBA" id="ARBA00022448"/>
    </source>
</evidence>
<evidence type="ECO:0000256" key="5">
    <source>
        <dbReference type="ARBA" id="ARBA00022692"/>
    </source>
</evidence>
<comment type="subcellular location">
    <subcellularLocation>
        <location evidence="1">Cell membrane</location>
        <topology evidence="1">Multi-pass membrane protein</topology>
    </subcellularLocation>
</comment>
<dbReference type="SUPFAM" id="SSF81338">
    <property type="entry name" value="Aquaporin-like"/>
    <property type="match status" value="1"/>
</dbReference>
<evidence type="ECO:0000256" key="2">
    <source>
        <dbReference type="ARBA" id="ARBA00006175"/>
    </source>
</evidence>
<evidence type="ECO:0000256" key="1">
    <source>
        <dbReference type="ARBA" id="ARBA00004651"/>
    </source>
</evidence>
<dbReference type="Pfam" id="PF00230">
    <property type="entry name" value="MIP"/>
    <property type="match status" value="1"/>
</dbReference>
<dbReference type="PANTHER" id="PTHR19139:SF199">
    <property type="entry name" value="MIP17260P"/>
    <property type="match status" value="1"/>
</dbReference>
<evidence type="ECO:0000256" key="9">
    <source>
        <dbReference type="SAM" id="MobiDB-lite"/>
    </source>
</evidence>
<evidence type="ECO:0000256" key="7">
    <source>
        <dbReference type="ARBA" id="ARBA00023136"/>
    </source>
</evidence>
<keyword evidence="7 10" id="KW-0472">Membrane</keyword>
<keyword evidence="4" id="KW-1003">Cell membrane</keyword>
<organism evidence="11 12">
    <name type="scientific">Pengzhenrongella frigida</name>
    <dbReference type="NCBI Taxonomy" id="1259133"/>
    <lineage>
        <taxon>Bacteria</taxon>
        <taxon>Bacillati</taxon>
        <taxon>Actinomycetota</taxon>
        <taxon>Actinomycetes</taxon>
        <taxon>Micrococcales</taxon>
        <taxon>Pengzhenrongella</taxon>
    </lineage>
</organism>
<keyword evidence="3 8" id="KW-0813">Transport</keyword>
<feature type="transmembrane region" description="Helical" evidence="10">
    <location>
        <begin position="76"/>
        <end position="96"/>
    </location>
</feature>
<evidence type="ECO:0000256" key="4">
    <source>
        <dbReference type="ARBA" id="ARBA00022475"/>
    </source>
</evidence>
<evidence type="ECO:0000313" key="12">
    <source>
        <dbReference type="Proteomes" id="UP000293764"/>
    </source>
</evidence>
<feature type="transmembrane region" description="Helical" evidence="10">
    <location>
        <begin position="245"/>
        <end position="265"/>
    </location>
</feature>
<dbReference type="Proteomes" id="UP000293764">
    <property type="component" value="Unassembled WGS sequence"/>
</dbReference>
<evidence type="ECO:0000256" key="8">
    <source>
        <dbReference type="RuleBase" id="RU000477"/>
    </source>
</evidence>
<dbReference type="InterPro" id="IPR023271">
    <property type="entry name" value="Aquaporin-like"/>
</dbReference>
<dbReference type="GO" id="GO:0005886">
    <property type="term" value="C:plasma membrane"/>
    <property type="evidence" value="ECO:0007669"/>
    <property type="project" value="UniProtKB-SubCell"/>
</dbReference>
<evidence type="ECO:0000256" key="6">
    <source>
        <dbReference type="ARBA" id="ARBA00022989"/>
    </source>
</evidence>
<dbReference type="GO" id="GO:0015250">
    <property type="term" value="F:water channel activity"/>
    <property type="evidence" value="ECO:0007669"/>
    <property type="project" value="TreeGrafter"/>
</dbReference>
<dbReference type="PROSITE" id="PS00221">
    <property type="entry name" value="MIP"/>
    <property type="match status" value="1"/>
</dbReference>
<keyword evidence="6 10" id="KW-1133">Transmembrane helix</keyword>
<feature type="region of interest" description="Disordered" evidence="9">
    <location>
        <begin position="1"/>
        <end position="49"/>
    </location>
</feature>
<evidence type="ECO:0000313" key="11">
    <source>
        <dbReference type="EMBL" id="RYV52239.1"/>
    </source>
</evidence>
<feature type="transmembrane region" description="Helical" evidence="10">
    <location>
        <begin position="285"/>
        <end position="307"/>
    </location>
</feature>
<keyword evidence="5 8" id="KW-0812">Transmembrane</keyword>
<evidence type="ECO:0000256" key="10">
    <source>
        <dbReference type="SAM" id="Phobius"/>
    </source>
</evidence>
<dbReference type="OrthoDB" id="9807293at2"/>
<dbReference type="Gene3D" id="1.20.1080.10">
    <property type="entry name" value="Glycerol uptake facilitator protein"/>
    <property type="match status" value="1"/>
</dbReference>
<keyword evidence="12" id="KW-1185">Reference proteome</keyword>
<comment type="caution">
    <text evidence="11">The sequence shown here is derived from an EMBL/GenBank/DDBJ whole genome shotgun (WGS) entry which is preliminary data.</text>
</comment>